<organism evidence="4 5">
    <name type="scientific">Blastopirellula marina</name>
    <dbReference type="NCBI Taxonomy" id="124"/>
    <lineage>
        <taxon>Bacteria</taxon>
        <taxon>Pseudomonadati</taxon>
        <taxon>Planctomycetota</taxon>
        <taxon>Planctomycetia</taxon>
        <taxon>Pirellulales</taxon>
        <taxon>Pirellulaceae</taxon>
        <taxon>Blastopirellula</taxon>
    </lineage>
</organism>
<feature type="domain" description="Putative collagen-binding" evidence="2">
    <location>
        <begin position="550"/>
        <end position="618"/>
    </location>
</feature>
<protein>
    <recommendedName>
        <fullName evidence="6">DUF5060 domain-containing protein</fullName>
    </recommendedName>
</protein>
<dbReference type="Proteomes" id="UP000237819">
    <property type="component" value="Unassembled WGS sequence"/>
</dbReference>
<dbReference type="InterPro" id="IPR032260">
    <property type="entry name" value="DUF5060"/>
</dbReference>
<dbReference type="OrthoDB" id="246387at2"/>
<evidence type="ECO:0000259" key="3">
    <source>
        <dbReference type="Pfam" id="PF16586"/>
    </source>
</evidence>
<dbReference type="EMBL" id="PUHZ01000025">
    <property type="protein sequence ID" value="PQO41980.1"/>
    <property type="molecule type" value="Genomic_DNA"/>
</dbReference>
<evidence type="ECO:0000313" key="4">
    <source>
        <dbReference type="EMBL" id="PQO41980.1"/>
    </source>
</evidence>
<comment type="caution">
    <text evidence="4">The sequence shown here is derived from an EMBL/GenBank/DDBJ whole genome shotgun (WGS) entry which is preliminary data.</text>
</comment>
<name>A0A2S8GCF6_9BACT</name>
<evidence type="ECO:0000256" key="1">
    <source>
        <dbReference type="SAM" id="SignalP"/>
    </source>
</evidence>
<dbReference type="Pfam" id="PF12904">
    <property type="entry name" value="Collagen_bind_2"/>
    <property type="match status" value="1"/>
</dbReference>
<sequence>MRASLVLALISLFGFVDATLAAEISGQRKAWHKVTLTVDGPMAAETDTAPSPFLDFRMTVTFTHESGSPSYEVPGYFAADGNSAESSATRGNKWRAHLSPDRPGKWTYHVSMVQGDDVAIDPSRNGEAVPSVEGTKGSFMIASSDKSGRDFRGEGRLEYVGRHYLRFAESGRYFLKAGPDAPETLLAYADFDGTIAHKPNIPLKTWQPHLQDWKPGDPTWQDGRGKGLIGAMNYLASKGCNSISFLPYNAGGDGDNVWPFVARDNKFQYDCSKLDQWQIVFDHAQASGLFLHFKLQETENDDDKAPGNGNGPVPTSLDGGNLGRERKLYCRELVARFGYELALNWNLGEENTQSPPQQRAMAAYLREVDPYDHLIVVHTYPNQQDQVYSQLLGDQSVLTGASLQNEWNAAHARTLKWVRASAAAGKPWVVANDEQGPASLGVPPDAGYQGHSGIAGKGKKAYDRHDIRKQTLWGTLLAGGAGVEYYFGYQLPQNDLVCQDFRSRDQTWDDCRVALEFFREQQIPFQEMTNVDSLVTSISPGETYGFAQPNELYLVFLPRGGQVTLDLSEADGPFQVHWFDPRHGGKLQTGSVATVPGGGKVSLGEAPGTADQDWLIVVRK</sequence>
<keyword evidence="1" id="KW-0732">Signal</keyword>
<evidence type="ECO:0000313" key="5">
    <source>
        <dbReference type="Proteomes" id="UP000237819"/>
    </source>
</evidence>
<dbReference type="InterPro" id="IPR013783">
    <property type="entry name" value="Ig-like_fold"/>
</dbReference>
<dbReference type="Pfam" id="PF16586">
    <property type="entry name" value="DUF5060"/>
    <property type="match status" value="1"/>
</dbReference>
<dbReference type="RefSeq" id="WP_105338557.1">
    <property type="nucleotide sequence ID" value="NZ_PUHZ01000025.1"/>
</dbReference>
<feature type="domain" description="DUF5060" evidence="3">
    <location>
        <begin position="29"/>
        <end position="111"/>
    </location>
</feature>
<feature type="signal peptide" evidence="1">
    <location>
        <begin position="1"/>
        <end position="18"/>
    </location>
</feature>
<evidence type="ECO:0000259" key="2">
    <source>
        <dbReference type="Pfam" id="PF12904"/>
    </source>
</evidence>
<gene>
    <name evidence="4" type="ORF">C5Y93_26840</name>
</gene>
<accession>A0A2S8GCF6</accession>
<proteinExistence type="predicted"/>
<dbReference type="Gene3D" id="2.60.40.10">
    <property type="entry name" value="Immunoglobulins"/>
    <property type="match status" value="1"/>
</dbReference>
<dbReference type="InterPro" id="IPR024749">
    <property type="entry name" value="Collagen-bd_put"/>
</dbReference>
<feature type="chain" id="PRO_5015431789" description="DUF5060 domain-containing protein" evidence="1">
    <location>
        <begin position="19"/>
        <end position="620"/>
    </location>
</feature>
<evidence type="ECO:0008006" key="6">
    <source>
        <dbReference type="Google" id="ProtNLM"/>
    </source>
</evidence>
<dbReference type="SUPFAM" id="SSF51445">
    <property type="entry name" value="(Trans)glycosidases"/>
    <property type="match status" value="1"/>
</dbReference>
<reference evidence="4 5" key="1">
    <citation type="submission" date="2018-02" db="EMBL/GenBank/DDBJ databases">
        <title>Comparative genomes isolates from brazilian mangrove.</title>
        <authorList>
            <person name="Araujo J.E."/>
            <person name="Taketani R.G."/>
            <person name="Silva M.C.P."/>
            <person name="Loureco M.V."/>
            <person name="Andreote F.D."/>
        </authorList>
    </citation>
    <scope>NUCLEOTIDE SEQUENCE [LARGE SCALE GENOMIC DNA]</scope>
    <source>
        <strain evidence="4 5">Nap-Phe MGV</strain>
    </source>
</reference>
<dbReference type="Gene3D" id="3.20.20.80">
    <property type="entry name" value="Glycosidases"/>
    <property type="match status" value="1"/>
</dbReference>
<dbReference type="InterPro" id="IPR017853">
    <property type="entry name" value="GH"/>
</dbReference>
<dbReference type="AlphaFoldDB" id="A0A2S8GCF6"/>